<proteinExistence type="predicted"/>
<comment type="caution">
    <text evidence="1">The sequence shown here is derived from an EMBL/GenBank/DDBJ whole genome shotgun (WGS) entry which is preliminary data.</text>
</comment>
<name>A0A432WT82_9GAMM</name>
<sequence length="264" mass="29496">MKSNALVNKLLFKPNSRRVVISLLTLLALAMIQMGWIHPEAQKRIQEHARFNALQALLSTPVERGTIASNTELPNFTESLTLESFNTQNGVQEYVVVGTFSALYEWLQQLFDSQWFPQKADWQWRGDSIALGLSLHVGDHRVTTMPEIGMSPFPMAEMAEPVALPSCLERWPEHLQLVATFDRKIVISDGTQRWQFQEGDVHPSSGLVLSDVANGEIALIASENSKPQEPSVDGEFLAPYTGMDCLSATLHVSDAEAQQPRWLP</sequence>
<dbReference type="RefSeq" id="WP_126807900.1">
    <property type="nucleotide sequence ID" value="NZ_PIPP01000003.1"/>
</dbReference>
<organism evidence="1 2">
    <name type="scientific">Aliidiomarina shirensis</name>
    <dbReference type="NCBI Taxonomy" id="1048642"/>
    <lineage>
        <taxon>Bacteria</taxon>
        <taxon>Pseudomonadati</taxon>
        <taxon>Pseudomonadota</taxon>
        <taxon>Gammaproteobacteria</taxon>
        <taxon>Alteromonadales</taxon>
        <taxon>Idiomarinaceae</taxon>
        <taxon>Aliidiomarina</taxon>
    </lineage>
</organism>
<dbReference type="Proteomes" id="UP000286934">
    <property type="component" value="Unassembled WGS sequence"/>
</dbReference>
<evidence type="ECO:0000313" key="2">
    <source>
        <dbReference type="Proteomes" id="UP000286934"/>
    </source>
</evidence>
<dbReference type="AlphaFoldDB" id="A0A432WT82"/>
<keyword evidence="2" id="KW-1185">Reference proteome</keyword>
<evidence type="ECO:0000313" key="1">
    <source>
        <dbReference type="EMBL" id="RUO36982.1"/>
    </source>
</evidence>
<protein>
    <submittedName>
        <fullName evidence="1">Uncharacterized protein</fullName>
    </submittedName>
</protein>
<accession>A0A432WT82</accession>
<reference evidence="2" key="1">
    <citation type="journal article" date="2018" name="Front. Microbiol.">
        <title>Genome-Based Analysis Reveals the Taxonomy and Diversity of the Family Idiomarinaceae.</title>
        <authorList>
            <person name="Liu Y."/>
            <person name="Lai Q."/>
            <person name="Shao Z."/>
        </authorList>
    </citation>
    <scope>NUCLEOTIDE SEQUENCE [LARGE SCALE GENOMIC DNA]</scope>
    <source>
        <strain evidence="2">AIS</strain>
    </source>
</reference>
<dbReference type="OrthoDB" id="6400400at2"/>
<gene>
    <name evidence="1" type="ORF">CWE13_09065</name>
</gene>
<dbReference type="EMBL" id="PIPP01000003">
    <property type="protein sequence ID" value="RUO36982.1"/>
    <property type="molecule type" value="Genomic_DNA"/>
</dbReference>